<dbReference type="Proteomes" id="UP001642464">
    <property type="component" value="Unassembled WGS sequence"/>
</dbReference>
<proteinExistence type="predicted"/>
<protein>
    <submittedName>
        <fullName evidence="1">5'-nucleotidase</fullName>
    </submittedName>
</protein>
<evidence type="ECO:0000313" key="1">
    <source>
        <dbReference type="EMBL" id="CAK8988412.1"/>
    </source>
</evidence>
<reference evidence="1 2" key="1">
    <citation type="submission" date="2024-02" db="EMBL/GenBank/DDBJ databases">
        <authorList>
            <person name="Chen Y."/>
            <person name="Shah S."/>
            <person name="Dougan E. K."/>
            <person name="Thang M."/>
            <person name="Chan C."/>
        </authorList>
    </citation>
    <scope>NUCLEOTIDE SEQUENCE [LARGE SCALE GENOMIC DNA]</scope>
</reference>
<evidence type="ECO:0000313" key="2">
    <source>
        <dbReference type="Proteomes" id="UP001642464"/>
    </source>
</evidence>
<sequence length="582" mass="64798">MSFRVAAQLAAAKEIIAEQMPWKSWMVWTCVLLEVGSLPLLVQLGYFTHPAMLMIPFFLQAAIGSTRMGSVRIINVFDPRRIIYSTLFCQSYSAFGLSRRQASARFFFVAGTLLKGLCLLLPVLISTGIELCEASGLHLHHFQGRPDWVSSEPLEHKYSDWWKVEDYSNWSRHHRNDLCSGGTHLDEDLPAGFYAICDTEHRWAAISCGFDGFAACALNYTACYKELVFNDDTFYMLDRPVPQMLQVSCYQGDFDAMLYQRCAGRTSFVNTCNARAIQCRSSYVARSLFDMIFFAYLLLPSCALFALLLVSCFRAWRSRECLLTDTQECRELRKTIRRRAKQLEQDMQQRNATWTERARAFFRLLMFCGDLASDGLCLVFSIVTKQYAFAVCQGILIFLTVISELLKGGPREFLEAFRDFSKTGTPTDKYLSILQAEQGLEAPLSFLLQYYSVFFTANEGAFLTLCVSICMSIYGISKGVYENLHLNLEAAFDEVEELADSEGSSPSRTPVSHPPRMLGFDADATESAASVLPPPPGLKPTVAAAPSAPPPPGLSNGMAAAIAQPAAPVGPVQLGAFAKDTE</sequence>
<organism evidence="1 2">
    <name type="scientific">Durusdinium trenchii</name>
    <dbReference type="NCBI Taxonomy" id="1381693"/>
    <lineage>
        <taxon>Eukaryota</taxon>
        <taxon>Sar</taxon>
        <taxon>Alveolata</taxon>
        <taxon>Dinophyceae</taxon>
        <taxon>Suessiales</taxon>
        <taxon>Symbiodiniaceae</taxon>
        <taxon>Durusdinium</taxon>
    </lineage>
</organism>
<dbReference type="EMBL" id="CAXAMM010000669">
    <property type="protein sequence ID" value="CAK8988412.1"/>
    <property type="molecule type" value="Genomic_DNA"/>
</dbReference>
<comment type="caution">
    <text evidence="1">The sequence shown here is derived from an EMBL/GenBank/DDBJ whole genome shotgun (WGS) entry which is preliminary data.</text>
</comment>
<keyword evidence="2" id="KW-1185">Reference proteome</keyword>
<gene>
    <name evidence="1" type="ORF">SCF082_LOCUS1377</name>
</gene>
<accession>A0ABP0HEX7</accession>
<name>A0ABP0HEX7_9DINO</name>